<gene>
    <name evidence="2" type="ORF">CRE_12896</name>
</gene>
<dbReference type="Proteomes" id="UP000008281">
    <property type="component" value="Unassembled WGS sequence"/>
</dbReference>
<dbReference type="OrthoDB" id="47007at2759"/>
<dbReference type="AlphaFoldDB" id="E3MQU3"/>
<reference evidence="2" key="1">
    <citation type="submission" date="2007-07" db="EMBL/GenBank/DDBJ databases">
        <title>PCAP assembly of the Caenorhabditis remanei genome.</title>
        <authorList>
            <consortium name="The Caenorhabditis remanei Sequencing Consortium"/>
            <person name="Wilson R.K."/>
        </authorList>
    </citation>
    <scope>NUCLEOTIDE SEQUENCE [LARGE SCALE GENOMIC DNA]</scope>
    <source>
        <strain evidence="2">PB4641</strain>
    </source>
</reference>
<dbReference type="PRINTS" id="PR00080">
    <property type="entry name" value="SDRFAMILY"/>
</dbReference>
<evidence type="ECO:0000256" key="1">
    <source>
        <dbReference type="ARBA" id="ARBA00023002"/>
    </source>
</evidence>
<dbReference type="PANTHER" id="PTHR44115">
    <property type="entry name" value="PROTEIN CBG09704"/>
    <property type="match status" value="1"/>
</dbReference>
<protein>
    <submittedName>
        <fullName evidence="2">Uncharacterized protein</fullName>
    </submittedName>
</protein>
<dbReference type="FunCoup" id="E3MQU3">
    <property type="interactions" value="51"/>
</dbReference>
<dbReference type="OMA" id="AGVIHMS"/>
<dbReference type="EMBL" id="DS268467">
    <property type="protein sequence ID" value="EFP07048.1"/>
    <property type="molecule type" value="Genomic_DNA"/>
</dbReference>
<dbReference type="STRING" id="31234.E3MQU3"/>
<accession>E3MQU3</accession>
<name>E3MQU3_CAERE</name>
<evidence type="ECO:0000313" key="3">
    <source>
        <dbReference type="Proteomes" id="UP000008281"/>
    </source>
</evidence>
<dbReference type="SUPFAM" id="SSF51735">
    <property type="entry name" value="NAD(P)-binding Rossmann-fold domains"/>
    <property type="match status" value="1"/>
</dbReference>
<evidence type="ECO:0000313" key="2">
    <source>
        <dbReference type="EMBL" id="EFP07048.1"/>
    </source>
</evidence>
<dbReference type="PANTHER" id="PTHR44115:SF6">
    <property type="entry name" value="3-OXOACYL-[ACYL-CARRIER-PROTEIN] REDUCTASE-RELATED"/>
    <property type="match status" value="1"/>
</dbReference>
<organism evidence="3">
    <name type="scientific">Caenorhabditis remanei</name>
    <name type="common">Caenorhabditis vulgaris</name>
    <dbReference type="NCBI Taxonomy" id="31234"/>
    <lineage>
        <taxon>Eukaryota</taxon>
        <taxon>Metazoa</taxon>
        <taxon>Ecdysozoa</taxon>
        <taxon>Nematoda</taxon>
        <taxon>Chromadorea</taxon>
        <taxon>Rhabditida</taxon>
        <taxon>Rhabditina</taxon>
        <taxon>Rhabditomorpha</taxon>
        <taxon>Rhabditoidea</taxon>
        <taxon>Rhabditidae</taxon>
        <taxon>Peloderinae</taxon>
        <taxon>Caenorhabditis</taxon>
    </lineage>
</organism>
<dbReference type="FunFam" id="3.40.50.720:FF:000084">
    <property type="entry name" value="Short-chain dehydrogenase reductase"/>
    <property type="match status" value="1"/>
</dbReference>
<dbReference type="GO" id="GO:0016491">
    <property type="term" value="F:oxidoreductase activity"/>
    <property type="evidence" value="ECO:0007669"/>
    <property type="project" value="UniProtKB-KW"/>
</dbReference>
<keyword evidence="3" id="KW-1185">Reference proteome</keyword>
<dbReference type="Pfam" id="PF13561">
    <property type="entry name" value="adh_short_C2"/>
    <property type="match status" value="1"/>
</dbReference>
<keyword evidence="1" id="KW-0560">Oxidoreductase</keyword>
<dbReference type="Gene3D" id="3.40.50.720">
    <property type="entry name" value="NAD(P)-binding Rossmann-like Domain"/>
    <property type="match status" value="1"/>
</dbReference>
<dbReference type="InterPro" id="IPR002347">
    <property type="entry name" value="SDR_fam"/>
</dbReference>
<dbReference type="InterPro" id="IPR020904">
    <property type="entry name" value="Sc_DH/Rdtase_CS"/>
</dbReference>
<sequence length="279" mass="29630">MSRFSGKTVIITGSSNGIGRSAALIFAKDGAQVTITGRHAERLEETRQHLLKAGVPAGNINSVVADVTESSGQDQIINSTLAKFGKIDILVRVNNAGANLADGTSNTDQPVSLYEKTFKVNFQAVIELTQKTKEHLIKTKGEIVNVSSIVAGPQAHPGYPYYACAKAALDQYTRCTAIDLIQYGVRVNSVSPGVVATGFMNAMGLPDAASQKLYDFMGSKKECVPVGYCGRPEEIANVIVFLADRNLSSYIIGQSIVADGGSTLVMGMQAHDLMGILSQ</sequence>
<dbReference type="InterPro" id="IPR036291">
    <property type="entry name" value="NAD(P)-bd_dom_sf"/>
</dbReference>
<dbReference type="HOGENOM" id="CLU_010194_1_0_1"/>
<dbReference type="eggNOG" id="KOG0725">
    <property type="taxonomic scope" value="Eukaryota"/>
</dbReference>
<dbReference type="PRINTS" id="PR00081">
    <property type="entry name" value="GDHRDH"/>
</dbReference>
<dbReference type="InParanoid" id="E3MQU3"/>
<proteinExistence type="predicted"/>
<dbReference type="CDD" id="cd05364">
    <property type="entry name" value="SDR_c11"/>
    <property type="match status" value="1"/>
</dbReference>
<dbReference type="PROSITE" id="PS00061">
    <property type="entry name" value="ADH_SHORT"/>
    <property type="match status" value="1"/>
</dbReference>